<name>A0A3T0E9G0_9PROT</name>
<dbReference type="AlphaFoldDB" id="A0A3T0E9G0"/>
<evidence type="ECO:0000313" key="2">
    <source>
        <dbReference type="Proteomes" id="UP000286954"/>
    </source>
</evidence>
<dbReference type="Proteomes" id="UP000286954">
    <property type="component" value="Chromosome"/>
</dbReference>
<evidence type="ECO:0000313" key="1">
    <source>
        <dbReference type="EMBL" id="AZU03890.1"/>
    </source>
</evidence>
<sequence length="199" mass="20678">MLSAAVLLTACVSQPVDIASRPQSEMPVSAQEDLRTAVAAFRMRQEEAGGWTLGADGSARGLLGRLVGGAPERGDAVGDYIRQAGDALPSYLAGDIVLASDLADDVSQAALVVASTSTPLPESLLVRDITSVETVLASARRARTFFQAVSVDERAGLTSNQRVTLSEALARLDDGIRGLVEAADALADRRWAASNALTG</sequence>
<organism evidence="1 2">
    <name type="scientific">Glycocaulis alkaliphilus</name>
    <dbReference type="NCBI Taxonomy" id="1434191"/>
    <lineage>
        <taxon>Bacteria</taxon>
        <taxon>Pseudomonadati</taxon>
        <taxon>Pseudomonadota</taxon>
        <taxon>Alphaproteobacteria</taxon>
        <taxon>Maricaulales</taxon>
        <taxon>Maricaulaceae</taxon>
        <taxon>Glycocaulis</taxon>
    </lineage>
</organism>
<dbReference type="EMBL" id="CP018911">
    <property type="protein sequence ID" value="AZU03890.1"/>
    <property type="molecule type" value="Genomic_DNA"/>
</dbReference>
<reference evidence="1 2" key="1">
    <citation type="submission" date="2016-12" db="EMBL/GenBank/DDBJ databases">
        <title>The genome of dimorphic prosthecate Glycocaulis alkaliphilus 6b-8t, isolated from crude oil dictates its adaptability in petroleum environments.</title>
        <authorList>
            <person name="Wu X.-L."/>
            <person name="Geng S."/>
        </authorList>
    </citation>
    <scope>NUCLEOTIDE SEQUENCE [LARGE SCALE GENOMIC DNA]</scope>
    <source>
        <strain evidence="1 2">6B-8</strain>
    </source>
</reference>
<proteinExistence type="predicted"/>
<accession>A0A3T0E9G0</accession>
<protein>
    <submittedName>
        <fullName evidence="1">Uncharacterized protein</fullName>
    </submittedName>
</protein>
<gene>
    <name evidence="1" type="ORF">X907_1357</name>
</gene>
<dbReference type="OrthoDB" id="9836779at2"/>
<dbReference type="KEGG" id="gak:X907_1357"/>
<keyword evidence="2" id="KW-1185">Reference proteome</keyword>
<dbReference type="RefSeq" id="WP_127566463.1">
    <property type="nucleotide sequence ID" value="NZ_BMFB01000007.1"/>
</dbReference>